<protein>
    <submittedName>
        <fullName evidence="2">Uncharacterized protein</fullName>
    </submittedName>
</protein>
<dbReference type="AlphaFoldDB" id="A0A834UEA0"/>
<comment type="caution">
    <text evidence="2">The sequence shown here is derived from an EMBL/GenBank/DDBJ whole genome shotgun (WGS) entry which is preliminary data.</text>
</comment>
<name>A0A834UEA0_VESPE</name>
<proteinExistence type="predicted"/>
<keyword evidence="3" id="KW-1185">Reference proteome</keyword>
<organism evidence="2 3">
    <name type="scientific">Vespula pensylvanica</name>
    <name type="common">Western yellow jacket</name>
    <name type="synonym">Wasp</name>
    <dbReference type="NCBI Taxonomy" id="30213"/>
    <lineage>
        <taxon>Eukaryota</taxon>
        <taxon>Metazoa</taxon>
        <taxon>Ecdysozoa</taxon>
        <taxon>Arthropoda</taxon>
        <taxon>Hexapoda</taxon>
        <taxon>Insecta</taxon>
        <taxon>Pterygota</taxon>
        <taxon>Neoptera</taxon>
        <taxon>Endopterygota</taxon>
        <taxon>Hymenoptera</taxon>
        <taxon>Apocrita</taxon>
        <taxon>Aculeata</taxon>
        <taxon>Vespoidea</taxon>
        <taxon>Vespidae</taxon>
        <taxon>Vespinae</taxon>
        <taxon>Vespula</taxon>
    </lineage>
</organism>
<feature type="compositionally biased region" description="Acidic residues" evidence="1">
    <location>
        <begin position="127"/>
        <end position="145"/>
    </location>
</feature>
<dbReference type="Proteomes" id="UP000600918">
    <property type="component" value="Unassembled WGS sequence"/>
</dbReference>
<reference evidence="2" key="1">
    <citation type="journal article" date="2020" name="G3 (Bethesda)">
        <title>High-Quality Assemblies for Three Invasive Social Wasps from the &lt;i&gt;Vespula&lt;/i&gt; Genus.</title>
        <authorList>
            <person name="Harrop T.W.R."/>
            <person name="Guhlin J."/>
            <person name="McLaughlin G.M."/>
            <person name="Permina E."/>
            <person name="Stockwell P."/>
            <person name="Gilligan J."/>
            <person name="Le Lec M.F."/>
            <person name="Gruber M.A.M."/>
            <person name="Quinn O."/>
            <person name="Lovegrove M."/>
            <person name="Duncan E.J."/>
            <person name="Remnant E.J."/>
            <person name="Van Eeckhoven J."/>
            <person name="Graham B."/>
            <person name="Knapp R.A."/>
            <person name="Langford K.W."/>
            <person name="Kronenberg Z."/>
            <person name="Press M.O."/>
            <person name="Eacker S.M."/>
            <person name="Wilson-Rankin E.E."/>
            <person name="Purcell J."/>
            <person name="Lester P.J."/>
            <person name="Dearden P.K."/>
        </authorList>
    </citation>
    <scope>NUCLEOTIDE SEQUENCE</scope>
    <source>
        <strain evidence="2">Volc-1</strain>
    </source>
</reference>
<sequence>MALVGLYRDKTYQIHKVPSTPKRFVKEDNLLSSSKRRCSKRFCLITSLKGNVKPATPFPLLIKGLSMMFTSSLCSLLTFPINTSISYLSDKGSRVSLKVYPLTTCHSTGPILDSKLKECRAEKVENEGEEEDEEDEEEEEEEEEEEKRRKKKHDKEWSF</sequence>
<feature type="region of interest" description="Disordered" evidence="1">
    <location>
        <begin position="122"/>
        <end position="159"/>
    </location>
</feature>
<accession>A0A834UEA0</accession>
<evidence type="ECO:0000313" key="2">
    <source>
        <dbReference type="EMBL" id="KAF7434196.1"/>
    </source>
</evidence>
<dbReference type="EMBL" id="JACSDY010000002">
    <property type="protein sequence ID" value="KAF7434196.1"/>
    <property type="molecule type" value="Genomic_DNA"/>
</dbReference>
<gene>
    <name evidence="2" type="ORF">H0235_002387</name>
</gene>
<evidence type="ECO:0000256" key="1">
    <source>
        <dbReference type="SAM" id="MobiDB-lite"/>
    </source>
</evidence>
<evidence type="ECO:0000313" key="3">
    <source>
        <dbReference type="Proteomes" id="UP000600918"/>
    </source>
</evidence>